<feature type="domain" description="UDP-galactopyranose mutase C-terminal" evidence="1">
    <location>
        <begin position="1"/>
        <end position="193"/>
    </location>
</feature>
<evidence type="ECO:0000259" key="1">
    <source>
        <dbReference type="Pfam" id="PF03275"/>
    </source>
</evidence>
<dbReference type="Gene3D" id="3.40.50.720">
    <property type="entry name" value="NAD(P)-binding Rossmann-like Domain"/>
    <property type="match status" value="2"/>
</dbReference>
<dbReference type="InterPro" id="IPR015899">
    <property type="entry name" value="UDP-GalPyranose_mutase_C"/>
</dbReference>
<reference evidence="2" key="1">
    <citation type="submission" date="2020-07" db="EMBL/GenBank/DDBJ databases">
        <title>Huge and variable diversity of episymbiotic CPR bacteria and DPANN archaea in groundwater ecosystems.</title>
        <authorList>
            <person name="He C.Y."/>
            <person name="Keren R."/>
            <person name="Whittaker M."/>
            <person name="Farag I.F."/>
            <person name="Doudna J."/>
            <person name="Cate J.H.D."/>
            <person name="Banfield J.F."/>
        </authorList>
    </citation>
    <scope>NUCLEOTIDE SEQUENCE</scope>
    <source>
        <strain evidence="2">NC_groundwater_1860_Pr3_B-0.1um_51_7</strain>
    </source>
</reference>
<evidence type="ECO:0000313" key="3">
    <source>
        <dbReference type="Proteomes" id="UP000808761"/>
    </source>
</evidence>
<proteinExistence type="predicted"/>
<evidence type="ECO:0000313" key="2">
    <source>
        <dbReference type="EMBL" id="MBI5078418.1"/>
    </source>
</evidence>
<dbReference type="AlphaFoldDB" id="A0A9D6UM20"/>
<dbReference type="SUPFAM" id="SSF51971">
    <property type="entry name" value="Nucleotide-binding domain"/>
    <property type="match status" value="1"/>
</dbReference>
<dbReference type="GO" id="GO:0005829">
    <property type="term" value="C:cytosol"/>
    <property type="evidence" value="ECO:0007669"/>
    <property type="project" value="TreeGrafter"/>
</dbReference>
<dbReference type="EMBL" id="JACRKR010000007">
    <property type="protein sequence ID" value="MBI5078418.1"/>
    <property type="molecule type" value="Genomic_DNA"/>
</dbReference>
<protein>
    <submittedName>
        <fullName evidence="2">UDP-galactopyranose mutase</fullName>
    </submittedName>
</protein>
<dbReference type="SUPFAM" id="SSF54373">
    <property type="entry name" value="FAD-linked reductases, C-terminal domain"/>
    <property type="match status" value="1"/>
</dbReference>
<sequence length="208" mass="25032">KQWGMLPEELDSRVLERVPLWTDRDNRYFKDKHQGMPGLGYAKMIERMLAHPNIEIVLNRDYKHILSEVEFGKMIYTGPLDYFFDYKYGKLPYRSLRFEFETLNQEWFQEAAVINYPGDELFTRVTEFKRMTGQAHSMTTILREYPKAHVPEENIPCYPIPKKENFERYRKYKEEADKLPNVIFIGRLAEYRYYNMDEAVERAMRAVA</sequence>
<dbReference type="Proteomes" id="UP000808761">
    <property type="component" value="Unassembled WGS sequence"/>
</dbReference>
<dbReference type="PANTHER" id="PTHR21197:SF0">
    <property type="entry name" value="UDP-GALACTOPYRANOSE MUTASE"/>
    <property type="match status" value="1"/>
</dbReference>
<dbReference type="GO" id="GO:0008767">
    <property type="term" value="F:UDP-galactopyranose mutase activity"/>
    <property type="evidence" value="ECO:0007669"/>
    <property type="project" value="InterPro"/>
</dbReference>
<feature type="non-terminal residue" evidence="2">
    <location>
        <position position="1"/>
    </location>
</feature>
<dbReference type="GO" id="GO:0050660">
    <property type="term" value="F:flavin adenine dinucleotide binding"/>
    <property type="evidence" value="ECO:0007669"/>
    <property type="project" value="TreeGrafter"/>
</dbReference>
<dbReference type="PANTHER" id="PTHR21197">
    <property type="entry name" value="UDP-GALACTOPYRANOSE MUTASE"/>
    <property type="match status" value="1"/>
</dbReference>
<accession>A0A9D6UM20</accession>
<name>A0A9D6UM20_UNCSA</name>
<organism evidence="2 3">
    <name type="scientific">Candidatus Saganbacteria bacterium</name>
    <dbReference type="NCBI Taxonomy" id="2575572"/>
    <lineage>
        <taxon>Bacteria</taxon>
        <taxon>Bacillati</taxon>
        <taxon>Saganbacteria</taxon>
    </lineage>
</organism>
<dbReference type="Pfam" id="PF03275">
    <property type="entry name" value="GLF"/>
    <property type="match status" value="1"/>
</dbReference>
<gene>
    <name evidence="2" type="ORF">HZB08_00140</name>
</gene>
<comment type="caution">
    <text evidence="2">The sequence shown here is derived from an EMBL/GenBank/DDBJ whole genome shotgun (WGS) entry which is preliminary data.</text>
</comment>